<dbReference type="EMBL" id="MU273585">
    <property type="protein sequence ID" value="KAI0031297.1"/>
    <property type="molecule type" value="Genomic_DNA"/>
</dbReference>
<evidence type="ECO:0000313" key="2">
    <source>
        <dbReference type="Proteomes" id="UP000814128"/>
    </source>
</evidence>
<comment type="caution">
    <text evidence="1">The sequence shown here is derived from an EMBL/GenBank/DDBJ whole genome shotgun (WGS) entry which is preliminary data.</text>
</comment>
<keyword evidence="2" id="KW-1185">Reference proteome</keyword>
<dbReference type="Proteomes" id="UP000814128">
    <property type="component" value="Unassembled WGS sequence"/>
</dbReference>
<reference evidence="1" key="1">
    <citation type="submission" date="2021-02" db="EMBL/GenBank/DDBJ databases">
        <authorList>
            <consortium name="DOE Joint Genome Institute"/>
            <person name="Ahrendt S."/>
            <person name="Looney B.P."/>
            <person name="Miyauchi S."/>
            <person name="Morin E."/>
            <person name="Drula E."/>
            <person name="Courty P.E."/>
            <person name="Chicoki N."/>
            <person name="Fauchery L."/>
            <person name="Kohler A."/>
            <person name="Kuo A."/>
            <person name="Labutti K."/>
            <person name="Pangilinan J."/>
            <person name="Lipzen A."/>
            <person name="Riley R."/>
            <person name="Andreopoulos W."/>
            <person name="He G."/>
            <person name="Johnson J."/>
            <person name="Barry K.W."/>
            <person name="Grigoriev I.V."/>
            <person name="Nagy L."/>
            <person name="Hibbett D."/>
            <person name="Henrissat B."/>
            <person name="Matheny P.B."/>
            <person name="Labbe J."/>
            <person name="Martin F."/>
        </authorList>
    </citation>
    <scope>NUCLEOTIDE SEQUENCE</scope>
    <source>
        <strain evidence="1">EC-137</strain>
    </source>
</reference>
<protein>
    <submittedName>
        <fullName evidence="1">Nuclear pore protein 84/107</fullName>
    </submittedName>
</protein>
<name>A0ACB8QI17_9AGAM</name>
<organism evidence="1 2">
    <name type="scientific">Vararia minispora EC-137</name>
    <dbReference type="NCBI Taxonomy" id="1314806"/>
    <lineage>
        <taxon>Eukaryota</taxon>
        <taxon>Fungi</taxon>
        <taxon>Dikarya</taxon>
        <taxon>Basidiomycota</taxon>
        <taxon>Agaricomycotina</taxon>
        <taxon>Agaricomycetes</taxon>
        <taxon>Russulales</taxon>
        <taxon>Lachnocladiaceae</taxon>
        <taxon>Vararia</taxon>
    </lineage>
</organism>
<evidence type="ECO:0000313" key="1">
    <source>
        <dbReference type="EMBL" id="KAI0031297.1"/>
    </source>
</evidence>
<accession>A0ACB8QI17</accession>
<reference evidence="1" key="2">
    <citation type="journal article" date="2022" name="New Phytol.">
        <title>Evolutionary transition to the ectomycorrhizal habit in the genomes of a hyperdiverse lineage of mushroom-forming fungi.</title>
        <authorList>
            <person name="Looney B."/>
            <person name="Miyauchi S."/>
            <person name="Morin E."/>
            <person name="Drula E."/>
            <person name="Courty P.E."/>
            <person name="Kohler A."/>
            <person name="Kuo A."/>
            <person name="LaButti K."/>
            <person name="Pangilinan J."/>
            <person name="Lipzen A."/>
            <person name="Riley R."/>
            <person name="Andreopoulos W."/>
            <person name="He G."/>
            <person name="Johnson J."/>
            <person name="Nolan M."/>
            <person name="Tritt A."/>
            <person name="Barry K.W."/>
            <person name="Grigoriev I.V."/>
            <person name="Nagy L.G."/>
            <person name="Hibbett D."/>
            <person name="Henrissat B."/>
            <person name="Matheny P.B."/>
            <person name="Labbe J."/>
            <person name="Martin F.M."/>
        </authorList>
    </citation>
    <scope>NUCLEOTIDE SEQUENCE</scope>
    <source>
        <strain evidence="1">EC-137</strain>
    </source>
</reference>
<sequence length="778" mass="87521">MSSQAALYAACAEVLQLCQPHKGDLDFLFSREHGFATRMQAVCQERIHEIEQDPETDPEELDGIRMELHTWSLLQSLEAIRRVESSLPPSPAALLAQNPYTPQQTLEQAAMDRSRTWTELAAVREWLQETAPQPHVLDASTGYWRLTLRRAEHRARFGVAGGASGRLDPDVETREGTKIAPEDAAEDRALLQTLFAYVRNGELDAAYELCVRANQPWRAASVRGALLFTWPALSTLPADREIGPAEWEGNRRRSLWLSTAVRAATNPTVPEPERVLYAALAPCYATQRVLSSACHTWEDHLWARTCVLIEERRSALFQSLGGSFWERGLAALDQEPAEDLGEEDWAGEVAKALEDLSSITVQDGLPADHPFHISQLYIIQNITGTLLNEFANQLEKKAFDTSSPEYTSMTRFFAHLSLFLQMIDDKDAKESSLATQKILEAYLSVLESAGQRALIAIYAGALGDNAVNRYALFLSSLDLSVNAETRRVTLADAAHHGLDITLVAAETAQLTIAQALKELEHSALKGLLPDPSKTSDAVTTESEERLRRSLEWTSFLEETDETALENANVILRYFLAIGKVEVARRVLREHQLKLPDAHRTPALMEEFQQYFKFFDVWETLARAQECAAIEAPHMTRDTHAAWLRDYKGLVEQARQLIVGLFRMEWMVVLDDEEDEENADSLNEHERRDKYFSRIRRIYVPELLLRLHALLLDSRHYIPENVKHAIKLSTVVADSRFKMDRAFGAEDGGRPLKVYLEAVRNAVLISLENGGSDPFSVVA</sequence>
<gene>
    <name evidence="1" type="ORF">K488DRAFT_52363</name>
</gene>
<proteinExistence type="predicted"/>